<dbReference type="RefSeq" id="WP_109968074.1">
    <property type="nucleotide sequence ID" value="NZ_CP176093.1"/>
</dbReference>
<dbReference type="EMBL" id="QGMY01000006">
    <property type="protein sequence ID" value="PWR72562.1"/>
    <property type="molecule type" value="Genomic_DNA"/>
</dbReference>
<proteinExistence type="predicted"/>
<dbReference type="InterPro" id="IPR029063">
    <property type="entry name" value="SAM-dependent_MTases_sf"/>
</dbReference>
<name>A0A2V2MXB4_9EURY</name>
<dbReference type="OrthoDB" id="45790at2157"/>
<dbReference type="Proteomes" id="UP000245657">
    <property type="component" value="Unassembled WGS sequence"/>
</dbReference>
<evidence type="ECO:0008006" key="3">
    <source>
        <dbReference type="Google" id="ProtNLM"/>
    </source>
</evidence>
<organism evidence="1 2">
    <name type="scientific">Methanospirillum lacunae</name>
    <dbReference type="NCBI Taxonomy" id="668570"/>
    <lineage>
        <taxon>Archaea</taxon>
        <taxon>Methanobacteriati</taxon>
        <taxon>Methanobacteriota</taxon>
        <taxon>Stenosarchaea group</taxon>
        <taxon>Methanomicrobia</taxon>
        <taxon>Methanomicrobiales</taxon>
        <taxon>Methanospirillaceae</taxon>
        <taxon>Methanospirillum</taxon>
    </lineage>
</organism>
<protein>
    <recommendedName>
        <fullName evidence="3">DNA methylase adenine-specific domain-containing protein</fullName>
    </recommendedName>
</protein>
<reference evidence="1 2" key="1">
    <citation type="submission" date="2018-05" db="EMBL/GenBank/DDBJ databases">
        <title>Draft genome of Methanospirillum lacunae Ki8-1.</title>
        <authorList>
            <person name="Dueholm M.S."/>
            <person name="Nielsen P.H."/>
            <person name="Bakmann L.F."/>
            <person name="Otzen D.E."/>
        </authorList>
    </citation>
    <scope>NUCLEOTIDE SEQUENCE [LARGE SCALE GENOMIC DNA]</scope>
    <source>
        <strain evidence="1 2">Ki8-1</strain>
    </source>
</reference>
<dbReference type="AlphaFoldDB" id="A0A2V2MXB4"/>
<dbReference type="SUPFAM" id="SSF53335">
    <property type="entry name" value="S-adenosyl-L-methionine-dependent methyltransferases"/>
    <property type="match status" value="1"/>
</dbReference>
<accession>A0A2V2MXB4</accession>
<sequence length="114" mass="13022">MHVIPGFIFPKYLSDAFGVLHEVMSTKLDHNPEKSHQFTYLTFFYASVTLDEITKHGHVLIPGRYFGTEEGGGGGELFFDKIARFTKQVHDRIKEGRQLDTDIRKNCVSLGYKV</sequence>
<gene>
    <name evidence="1" type="ORF">DK846_06235</name>
</gene>
<comment type="caution">
    <text evidence="1">The sequence shown here is derived from an EMBL/GenBank/DDBJ whole genome shotgun (WGS) entry which is preliminary data.</text>
</comment>
<keyword evidence="2" id="KW-1185">Reference proteome</keyword>
<evidence type="ECO:0000313" key="2">
    <source>
        <dbReference type="Proteomes" id="UP000245657"/>
    </source>
</evidence>
<evidence type="ECO:0000313" key="1">
    <source>
        <dbReference type="EMBL" id="PWR72562.1"/>
    </source>
</evidence>
<dbReference type="GeneID" id="97548761"/>